<dbReference type="OrthoDB" id="3638982at2759"/>
<evidence type="ECO:0000256" key="1">
    <source>
        <dbReference type="SAM" id="SignalP"/>
    </source>
</evidence>
<accession>N1QB62</accession>
<organism evidence="2 3">
    <name type="scientific">Pseudocercospora fijiensis (strain CIRAD86)</name>
    <name type="common">Black leaf streak disease fungus</name>
    <name type="synonym">Mycosphaerella fijiensis</name>
    <dbReference type="NCBI Taxonomy" id="383855"/>
    <lineage>
        <taxon>Eukaryota</taxon>
        <taxon>Fungi</taxon>
        <taxon>Dikarya</taxon>
        <taxon>Ascomycota</taxon>
        <taxon>Pezizomycotina</taxon>
        <taxon>Dothideomycetes</taxon>
        <taxon>Dothideomycetidae</taxon>
        <taxon>Mycosphaerellales</taxon>
        <taxon>Mycosphaerellaceae</taxon>
        <taxon>Pseudocercospora</taxon>
    </lineage>
</organism>
<feature type="chain" id="PRO_5004110611" evidence="1">
    <location>
        <begin position="17"/>
        <end position="177"/>
    </location>
</feature>
<dbReference type="HOGENOM" id="CLU_110347_1_1_1"/>
<dbReference type="RefSeq" id="XP_007921964.1">
    <property type="nucleotide sequence ID" value="XM_007923773.1"/>
</dbReference>
<dbReference type="EMBL" id="KB446555">
    <property type="protein sequence ID" value="EME89261.1"/>
    <property type="molecule type" value="Genomic_DNA"/>
</dbReference>
<proteinExistence type="predicted"/>
<dbReference type="eggNOG" id="ENOG502T2SE">
    <property type="taxonomic scope" value="Eukaryota"/>
</dbReference>
<keyword evidence="3" id="KW-1185">Reference proteome</keyword>
<sequence>MKLTLISAAILGTSTAISLPAAPQPYGEIKRRACTQGEIALAAGIHLNINAQYAEYNGTVKVDQVESSKGTAAEFDNAKGQLQSDIQTGMNIRLFNQQIAPAGNPAIPGLTEYAAAQETEKAQVAGLTGNYAVDKPVLAKLKDEITQGIQLNKDNLAAAISQCDFTLVFPPANEMGV</sequence>
<evidence type="ECO:0000313" key="3">
    <source>
        <dbReference type="Proteomes" id="UP000016932"/>
    </source>
</evidence>
<keyword evidence="1" id="KW-0732">Signal</keyword>
<protein>
    <submittedName>
        <fullName evidence="2">Uncharacterized protein</fullName>
    </submittedName>
</protein>
<gene>
    <name evidence="2" type="ORF">MYCFIDRAFT_201852</name>
</gene>
<dbReference type="VEuPathDB" id="FungiDB:MYCFIDRAFT_201852"/>
<dbReference type="GeneID" id="19335981"/>
<dbReference type="KEGG" id="pfj:MYCFIDRAFT_201852"/>
<evidence type="ECO:0000313" key="2">
    <source>
        <dbReference type="EMBL" id="EME89261.1"/>
    </source>
</evidence>
<dbReference type="STRING" id="383855.N1QB62"/>
<dbReference type="AlphaFoldDB" id="N1QB62"/>
<feature type="signal peptide" evidence="1">
    <location>
        <begin position="1"/>
        <end position="16"/>
    </location>
</feature>
<dbReference type="Proteomes" id="UP000016932">
    <property type="component" value="Unassembled WGS sequence"/>
</dbReference>
<name>N1QB62_PSEFD</name>
<reference evidence="2 3" key="1">
    <citation type="journal article" date="2012" name="PLoS Pathog.">
        <title>Diverse lifestyles and strategies of plant pathogenesis encoded in the genomes of eighteen Dothideomycetes fungi.</title>
        <authorList>
            <person name="Ohm R.A."/>
            <person name="Feau N."/>
            <person name="Henrissat B."/>
            <person name="Schoch C.L."/>
            <person name="Horwitz B.A."/>
            <person name="Barry K.W."/>
            <person name="Condon B.J."/>
            <person name="Copeland A.C."/>
            <person name="Dhillon B."/>
            <person name="Glaser F."/>
            <person name="Hesse C.N."/>
            <person name="Kosti I."/>
            <person name="LaButti K."/>
            <person name="Lindquist E.A."/>
            <person name="Lucas S."/>
            <person name="Salamov A.A."/>
            <person name="Bradshaw R.E."/>
            <person name="Ciuffetti L."/>
            <person name="Hamelin R.C."/>
            <person name="Kema G.H.J."/>
            <person name="Lawrence C."/>
            <person name="Scott J.A."/>
            <person name="Spatafora J.W."/>
            <person name="Turgeon B.G."/>
            <person name="de Wit P.J.G.M."/>
            <person name="Zhong S."/>
            <person name="Goodwin S.B."/>
            <person name="Grigoriev I.V."/>
        </authorList>
    </citation>
    <scope>NUCLEOTIDE SEQUENCE [LARGE SCALE GENOMIC DNA]</scope>
    <source>
        <strain evidence="2 3">CIRAD86</strain>
    </source>
</reference>